<protein>
    <submittedName>
        <fullName evidence="1">Uncharacterized protein</fullName>
    </submittedName>
</protein>
<dbReference type="RefSeq" id="WP_207573937.1">
    <property type="nucleotide sequence ID" value="NZ_JAFNME010000001.1"/>
</dbReference>
<evidence type="ECO:0000313" key="2">
    <source>
        <dbReference type="Proteomes" id="UP000664731"/>
    </source>
</evidence>
<gene>
    <name evidence="1" type="ORF">J1777_00800</name>
</gene>
<evidence type="ECO:0000313" key="1">
    <source>
        <dbReference type="EMBL" id="MBO1248381.1"/>
    </source>
</evidence>
<accession>A0A939GYL6</accession>
<dbReference type="Proteomes" id="UP000664731">
    <property type="component" value="Unassembled WGS sequence"/>
</dbReference>
<reference evidence="1" key="1">
    <citation type="submission" date="2021-03" db="EMBL/GenBank/DDBJ databases">
        <title>Comamonas denitrificans.</title>
        <authorList>
            <person name="Finster K."/>
        </authorList>
    </citation>
    <scope>NUCLEOTIDE SEQUENCE</scope>
    <source>
        <strain evidence="1">MM2021_4</strain>
    </source>
</reference>
<organism evidence="1 2">
    <name type="scientific">Comamonas denitrificans</name>
    <dbReference type="NCBI Taxonomy" id="117506"/>
    <lineage>
        <taxon>Bacteria</taxon>
        <taxon>Pseudomonadati</taxon>
        <taxon>Pseudomonadota</taxon>
        <taxon>Betaproteobacteria</taxon>
        <taxon>Burkholderiales</taxon>
        <taxon>Comamonadaceae</taxon>
        <taxon>Comamonas</taxon>
    </lineage>
</organism>
<name>A0A939GYL6_9BURK</name>
<comment type="caution">
    <text evidence="1">The sequence shown here is derived from an EMBL/GenBank/DDBJ whole genome shotgun (WGS) entry which is preliminary data.</text>
</comment>
<dbReference type="AlphaFoldDB" id="A0A939GYL6"/>
<dbReference type="EMBL" id="JAFNME010000001">
    <property type="protein sequence ID" value="MBO1248381.1"/>
    <property type="molecule type" value="Genomic_DNA"/>
</dbReference>
<proteinExistence type="predicted"/>
<sequence length="119" mass="13380">MMLVNTNEDNLDNLELMLGSMEQSIAVLATAIPEMKKRLMVTRLAWTNGMQTHSQMMTQMQANHVDLLQKQIIILRKIAIQLDIQNGIGGRDVALNYNVTQSRVSQVCSAPVSWQPVDQ</sequence>
<keyword evidence="2" id="KW-1185">Reference proteome</keyword>